<comment type="caution">
    <text evidence="1">The sequence shown here is derived from an EMBL/GenBank/DDBJ whole genome shotgun (WGS) entry which is preliminary data.</text>
</comment>
<gene>
    <name evidence="1" type="ORF">L1987_13617</name>
</gene>
<organism evidence="1 2">
    <name type="scientific">Smallanthus sonchifolius</name>
    <dbReference type="NCBI Taxonomy" id="185202"/>
    <lineage>
        <taxon>Eukaryota</taxon>
        <taxon>Viridiplantae</taxon>
        <taxon>Streptophyta</taxon>
        <taxon>Embryophyta</taxon>
        <taxon>Tracheophyta</taxon>
        <taxon>Spermatophyta</taxon>
        <taxon>Magnoliopsida</taxon>
        <taxon>eudicotyledons</taxon>
        <taxon>Gunneridae</taxon>
        <taxon>Pentapetalae</taxon>
        <taxon>asterids</taxon>
        <taxon>campanulids</taxon>
        <taxon>Asterales</taxon>
        <taxon>Asteraceae</taxon>
        <taxon>Asteroideae</taxon>
        <taxon>Heliantheae alliance</taxon>
        <taxon>Millerieae</taxon>
        <taxon>Smallanthus</taxon>
    </lineage>
</organism>
<keyword evidence="2" id="KW-1185">Reference proteome</keyword>
<evidence type="ECO:0000313" key="1">
    <source>
        <dbReference type="EMBL" id="KAI3819768.1"/>
    </source>
</evidence>
<dbReference type="EMBL" id="CM042021">
    <property type="protein sequence ID" value="KAI3819768.1"/>
    <property type="molecule type" value="Genomic_DNA"/>
</dbReference>
<proteinExistence type="predicted"/>
<sequence length="102" mass="11725">MCQFLQVNGTSTLGVLLELLQVLTDFDLKVTKSSGTKDGSWFMDVFYVIDHEGNIVTDEIKIQNIQKAFRNDRPEIQSIMVTEYDNGREQCCPSGRTKFWEL</sequence>
<evidence type="ECO:0000313" key="2">
    <source>
        <dbReference type="Proteomes" id="UP001056120"/>
    </source>
</evidence>
<name>A0ACB9JJC6_9ASTR</name>
<reference evidence="2" key="1">
    <citation type="journal article" date="2022" name="Mol. Ecol. Resour.">
        <title>The genomes of chicory, endive, great burdock and yacon provide insights into Asteraceae palaeo-polyploidization history and plant inulin production.</title>
        <authorList>
            <person name="Fan W."/>
            <person name="Wang S."/>
            <person name="Wang H."/>
            <person name="Wang A."/>
            <person name="Jiang F."/>
            <person name="Liu H."/>
            <person name="Zhao H."/>
            <person name="Xu D."/>
            <person name="Zhang Y."/>
        </authorList>
    </citation>
    <scope>NUCLEOTIDE SEQUENCE [LARGE SCALE GENOMIC DNA]</scope>
    <source>
        <strain evidence="2">cv. Yunnan</strain>
    </source>
</reference>
<protein>
    <submittedName>
        <fullName evidence="1">Uncharacterized protein</fullName>
    </submittedName>
</protein>
<reference evidence="1 2" key="2">
    <citation type="journal article" date="2022" name="Mol. Ecol. Resour.">
        <title>The genomes of chicory, endive, great burdock and yacon provide insights into Asteraceae paleo-polyploidization history and plant inulin production.</title>
        <authorList>
            <person name="Fan W."/>
            <person name="Wang S."/>
            <person name="Wang H."/>
            <person name="Wang A."/>
            <person name="Jiang F."/>
            <person name="Liu H."/>
            <person name="Zhao H."/>
            <person name="Xu D."/>
            <person name="Zhang Y."/>
        </authorList>
    </citation>
    <scope>NUCLEOTIDE SEQUENCE [LARGE SCALE GENOMIC DNA]</scope>
    <source>
        <strain evidence="2">cv. Yunnan</strain>
        <tissue evidence="1">Leaves</tissue>
    </source>
</reference>
<dbReference type="Proteomes" id="UP001056120">
    <property type="component" value="Linkage Group LG04"/>
</dbReference>
<accession>A0ACB9JJC6</accession>